<reference evidence="3" key="1">
    <citation type="journal article" date="2022" name="Plant J.">
        <title>Strategies of tolerance reflected in two North American maple genomes.</title>
        <authorList>
            <person name="McEvoy S.L."/>
            <person name="Sezen U.U."/>
            <person name="Trouern-Trend A."/>
            <person name="McMahon S.M."/>
            <person name="Schaberg P.G."/>
            <person name="Yang J."/>
            <person name="Wegrzyn J.L."/>
            <person name="Swenson N.G."/>
        </authorList>
    </citation>
    <scope>NUCLEOTIDE SEQUENCE</scope>
    <source>
        <strain evidence="3">NS2018</strain>
    </source>
</reference>
<evidence type="ECO:0000259" key="2">
    <source>
        <dbReference type="Pfam" id="PF25597"/>
    </source>
</evidence>
<feature type="domain" description="Retroviral polymerase SH3-like" evidence="2">
    <location>
        <begin position="226"/>
        <end position="261"/>
    </location>
</feature>
<dbReference type="PANTHER" id="PTHR34222">
    <property type="entry name" value="GAG_PRE-INTEGRS DOMAIN-CONTAINING PROTEIN"/>
    <property type="match status" value="1"/>
</dbReference>
<gene>
    <name evidence="3" type="ORF">LWI29_027447</name>
</gene>
<accession>A0AA39VYC8</accession>
<dbReference type="EMBL" id="JAUESC010000004">
    <property type="protein sequence ID" value="KAK0597672.1"/>
    <property type="molecule type" value="Genomic_DNA"/>
</dbReference>
<feature type="domain" description="Retrovirus-related Pol polyprotein from transposon TNT 1-94-like beta-barrel" evidence="1">
    <location>
        <begin position="130"/>
        <end position="203"/>
    </location>
</feature>
<dbReference type="Pfam" id="PF25597">
    <property type="entry name" value="SH3_retrovirus"/>
    <property type="match status" value="1"/>
</dbReference>
<dbReference type="AlphaFoldDB" id="A0AA39VYC8"/>
<name>A0AA39VYC8_ACESA</name>
<organism evidence="3 4">
    <name type="scientific">Acer saccharum</name>
    <name type="common">Sugar maple</name>
    <dbReference type="NCBI Taxonomy" id="4024"/>
    <lineage>
        <taxon>Eukaryota</taxon>
        <taxon>Viridiplantae</taxon>
        <taxon>Streptophyta</taxon>
        <taxon>Embryophyta</taxon>
        <taxon>Tracheophyta</taxon>
        <taxon>Spermatophyta</taxon>
        <taxon>Magnoliopsida</taxon>
        <taxon>eudicotyledons</taxon>
        <taxon>Gunneridae</taxon>
        <taxon>Pentapetalae</taxon>
        <taxon>rosids</taxon>
        <taxon>malvids</taxon>
        <taxon>Sapindales</taxon>
        <taxon>Sapindaceae</taxon>
        <taxon>Hippocastanoideae</taxon>
        <taxon>Acereae</taxon>
        <taxon>Acer</taxon>
    </lineage>
</organism>
<evidence type="ECO:0000313" key="3">
    <source>
        <dbReference type="EMBL" id="KAK0597672.1"/>
    </source>
</evidence>
<evidence type="ECO:0000259" key="1">
    <source>
        <dbReference type="Pfam" id="PF22936"/>
    </source>
</evidence>
<comment type="caution">
    <text evidence="3">The sequence shown here is derived from an EMBL/GenBank/DDBJ whole genome shotgun (WGS) entry which is preliminary data.</text>
</comment>
<sequence length="401" mass="45407">MVYAKVPAAYLSDVQAVHEQSKRDQFLMKLRPEFEITRSNLMNRDPSPSLDVCFGELLREEQRLLTQAMFQQDSNPNPIAYAAYGKGKGKDMREVQCFSCKDYSHIAANCAKKSCDYWLQGNGTTSFKSWLIDSAASNHMTRSSNTLRNVRRYHGSSQIQIANGSHLAINEVGDINPSFRDVYVSLGLSTSLISVGQLVDNNCDVHSLLMVVLCRIKCRGRYLRRGLNTSHKGYVCYDHCSDKFRISRNVVFFENQYFFSTHVKSLPKISILPCFDELTPLPERFKPGIVYTRRLSTLPLTETDLSSEPVPITSPEINLPYETVPISSPMPLEPSPRRSARHVLLLGIFLNQHKYTQDLINLASLQDSSSMDTPMKVNVKYRSEEGDLLSDPTVFRQLVAT</sequence>
<dbReference type="PANTHER" id="PTHR34222:SF100">
    <property type="entry name" value="CCHC-TYPE DOMAIN-CONTAINING PROTEIN"/>
    <property type="match status" value="1"/>
</dbReference>
<proteinExistence type="predicted"/>
<evidence type="ECO:0000313" key="4">
    <source>
        <dbReference type="Proteomes" id="UP001168877"/>
    </source>
</evidence>
<dbReference type="Pfam" id="PF22936">
    <property type="entry name" value="Pol_BBD"/>
    <property type="match status" value="1"/>
</dbReference>
<keyword evidence="4" id="KW-1185">Reference proteome</keyword>
<dbReference type="InterPro" id="IPR057670">
    <property type="entry name" value="SH3_retrovirus"/>
</dbReference>
<protein>
    <submittedName>
        <fullName evidence="3">Uncharacterized protein</fullName>
    </submittedName>
</protein>
<dbReference type="Proteomes" id="UP001168877">
    <property type="component" value="Unassembled WGS sequence"/>
</dbReference>
<reference evidence="3" key="2">
    <citation type="submission" date="2023-06" db="EMBL/GenBank/DDBJ databases">
        <authorList>
            <person name="Swenson N.G."/>
            <person name="Wegrzyn J.L."/>
            <person name="Mcevoy S.L."/>
        </authorList>
    </citation>
    <scope>NUCLEOTIDE SEQUENCE</scope>
    <source>
        <strain evidence="3">NS2018</strain>
        <tissue evidence="3">Leaf</tissue>
    </source>
</reference>
<dbReference type="InterPro" id="IPR054722">
    <property type="entry name" value="PolX-like_BBD"/>
</dbReference>